<accession>A0ABZ1AYG3</accession>
<gene>
    <name evidence="3" type="ORF">U6N30_22515</name>
</gene>
<dbReference type="PROSITE" id="PS51257">
    <property type="entry name" value="PROKAR_LIPOPROTEIN"/>
    <property type="match status" value="1"/>
</dbReference>
<evidence type="ECO:0000313" key="3">
    <source>
        <dbReference type="EMBL" id="WRL62688.1"/>
    </source>
</evidence>
<name>A0ABZ1AYG3_9ACTN</name>
<proteinExistence type="predicted"/>
<protein>
    <submittedName>
        <fullName evidence="3">Uncharacterized protein</fullName>
    </submittedName>
</protein>
<dbReference type="RefSeq" id="WP_324274040.1">
    <property type="nucleotide sequence ID" value="NZ_CP141261.1"/>
</dbReference>
<dbReference type="EMBL" id="CP141261">
    <property type="protein sequence ID" value="WRL62688.1"/>
    <property type="molecule type" value="Genomic_DNA"/>
</dbReference>
<keyword evidence="4" id="KW-1185">Reference proteome</keyword>
<feature type="region of interest" description="Disordered" evidence="1">
    <location>
        <begin position="27"/>
        <end position="62"/>
    </location>
</feature>
<reference evidence="3 4" key="1">
    <citation type="submission" date="2023-12" db="EMBL/GenBank/DDBJ databases">
        <title>Blastococcus brunescens sp. nov., an actonobacterium isolated from sandstone collected in sahara desert.</title>
        <authorList>
            <person name="Gtari M."/>
            <person name="Ghodhbane F."/>
        </authorList>
    </citation>
    <scope>NUCLEOTIDE SEQUENCE [LARGE SCALE GENOMIC DNA]</scope>
    <source>
        <strain evidence="3 4">BMG 8361</strain>
    </source>
</reference>
<organism evidence="3 4">
    <name type="scientific">Blastococcus brunescens</name>
    <dbReference type="NCBI Taxonomy" id="1564165"/>
    <lineage>
        <taxon>Bacteria</taxon>
        <taxon>Bacillati</taxon>
        <taxon>Actinomycetota</taxon>
        <taxon>Actinomycetes</taxon>
        <taxon>Geodermatophilales</taxon>
        <taxon>Geodermatophilaceae</taxon>
        <taxon>Blastococcus</taxon>
    </lineage>
</organism>
<sequence length="62" mass="5957">MTIMRMARPATALAVLLALTACAERPGVGGPAAEPSATAVPSSTADAPAEGWCSGSSTPAAS</sequence>
<evidence type="ECO:0000313" key="4">
    <source>
        <dbReference type="Proteomes" id="UP001324287"/>
    </source>
</evidence>
<evidence type="ECO:0000256" key="1">
    <source>
        <dbReference type="SAM" id="MobiDB-lite"/>
    </source>
</evidence>
<keyword evidence="2" id="KW-0732">Signal</keyword>
<dbReference type="Proteomes" id="UP001324287">
    <property type="component" value="Chromosome"/>
</dbReference>
<feature type="signal peptide" evidence="2">
    <location>
        <begin position="1"/>
        <end position="23"/>
    </location>
</feature>
<evidence type="ECO:0000256" key="2">
    <source>
        <dbReference type="SAM" id="SignalP"/>
    </source>
</evidence>
<feature type="chain" id="PRO_5047510779" evidence="2">
    <location>
        <begin position="24"/>
        <end position="62"/>
    </location>
</feature>